<comment type="caution">
    <text evidence="1">The sequence shown here is derived from an EMBL/GenBank/DDBJ whole genome shotgun (WGS) entry which is preliminary data.</text>
</comment>
<accession>A0A8S2NC04</accession>
<evidence type="ECO:0000313" key="2">
    <source>
        <dbReference type="Proteomes" id="UP000676336"/>
    </source>
</evidence>
<dbReference type="AlphaFoldDB" id="A0A8S2NC04"/>
<reference evidence="1" key="1">
    <citation type="submission" date="2021-02" db="EMBL/GenBank/DDBJ databases">
        <authorList>
            <person name="Nowell W R."/>
        </authorList>
    </citation>
    <scope>NUCLEOTIDE SEQUENCE</scope>
</reference>
<sequence length="107" mass="11435">MSSNQFIDGLLVPINFIACSENNSTVKSSFLVPHDVATIQFIINDIKPIGGVKIGMTGPGTENNTSILKELGFSQAFYNSNRTLAQTASVALQLTLKNLGGTVTIYL</sequence>
<name>A0A8S2NC04_9BILA</name>
<organism evidence="1 2">
    <name type="scientific">Rotaria magnacalcarata</name>
    <dbReference type="NCBI Taxonomy" id="392030"/>
    <lineage>
        <taxon>Eukaryota</taxon>
        <taxon>Metazoa</taxon>
        <taxon>Spiralia</taxon>
        <taxon>Gnathifera</taxon>
        <taxon>Rotifera</taxon>
        <taxon>Eurotatoria</taxon>
        <taxon>Bdelloidea</taxon>
        <taxon>Philodinida</taxon>
        <taxon>Philodinidae</taxon>
        <taxon>Rotaria</taxon>
    </lineage>
</organism>
<evidence type="ECO:0000313" key="1">
    <source>
        <dbReference type="EMBL" id="CAF3996068.1"/>
    </source>
</evidence>
<dbReference type="EMBL" id="CAJOBI010004260">
    <property type="protein sequence ID" value="CAF3996068.1"/>
    <property type="molecule type" value="Genomic_DNA"/>
</dbReference>
<dbReference type="Proteomes" id="UP000676336">
    <property type="component" value="Unassembled WGS sequence"/>
</dbReference>
<gene>
    <name evidence="1" type="ORF">SMN809_LOCUS11670</name>
</gene>
<protein>
    <submittedName>
        <fullName evidence="1">Uncharacterized protein</fullName>
    </submittedName>
</protein>
<proteinExistence type="predicted"/>